<dbReference type="EMBL" id="MVBK01000027">
    <property type="protein sequence ID" value="OOG26469.1"/>
    <property type="molecule type" value="Genomic_DNA"/>
</dbReference>
<organism evidence="3 4">
    <name type="scientific">Thioalkalivibrio denitrificans</name>
    <dbReference type="NCBI Taxonomy" id="108003"/>
    <lineage>
        <taxon>Bacteria</taxon>
        <taxon>Pseudomonadati</taxon>
        <taxon>Pseudomonadota</taxon>
        <taxon>Gammaproteobacteria</taxon>
        <taxon>Chromatiales</taxon>
        <taxon>Ectothiorhodospiraceae</taxon>
        <taxon>Thioalkalivibrio</taxon>
    </lineage>
</organism>
<proteinExistence type="predicted"/>
<feature type="chain" id="PRO_5012369723" evidence="2">
    <location>
        <begin position="22"/>
        <end position="643"/>
    </location>
</feature>
<evidence type="ECO:0000313" key="4">
    <source>
        <dbReference type="Proteomes" id="UP000189462"/>
    </source>
</evidence>
<keyword evidence="1" id="KW-0472">Membrane</keyword>
<dbReference type="Pfam" id="PF04348">
    <property type="entry name" value="LppC"/>
    <property type="match status" value="1"/>
</dbReference>
<dbReference type="OrthoDB" id="6708821at2"/>
<dbReference type="AlphaFoldDB" id="A0A1V3NMY3"/>
<dbReference type="Proteomes" id="UP000189462">
    <property type="component" value="Unassembled WGS sequence"/>
</dbReference>
<evidence type="ECO:0000256" key="2">
    <source>
        <dbReference type="SAM" id="SignalP"/>
    </source>
</evidence>
<name>A0A1V3NMY3_9GAMM</name>
<dbReference type="Gene3D" id="3.40.50.2300">
    <property type="match status" value="2"/>
</dbReference>
<keyword evidence="2" id="KW-0732">Signal</keyword>
<feature type="signal peptide" evidence="2">
    <location>
        <begin position="1"/>
        <end position="21"/>
    </location>
</feature>
<dbReference type="CDD" id="cd06339">
    <property type="entry name" value="PBP1_YraM_LppC_lipoprotein-like"/>
    <property type="match status" value="1"/>
</dbReference>
<dbReference type="InterPro" id="IPR007443">
    <property type="entry name" value="LpoA"/>
</dbReference>
<dbReference type="GO" id="GO:0009252">
    <property type="term" value="P:peptidoglycan biosynthetic process"/>
    <property type="evidence" value="ECO:0007669"/>
    <property type="project" value="TreeGrafter"/>
</dbReference>
<dbReference type="STRING" id="108003.B1C78_04740"/>
<dbReference type="PANTHER" id="PTHR38038:SF1">
    <property type="entry name" value="PENICILLIN-BINDING PROTEIN ACTIVATOR LPOA"/>
    <property type="match status" value="1"/>
</dbReference>
<keyword evidence="4" id="KW-1185">Reference proteome</keyword>
<reference evidence="3 4" key="1">
    <citation type="submission" date="2017-02" db="EMBL/GenBank/DDBJ databases">
        <title>Genomic diversity within the haloalkaliphilic genus Thioalkalivibrio.</title>
        <authorList>
            <person name="Ahn A.-C."/>
            <person name="Meier-Kolthoff J."/>
            <person name="Overmars L."/>
            <person name="Richter M."/>
            <person name="Woyke T."/>
            <person name="Sorokin D.Y."/>
            <person name="Muyzer G."/>
        </authorList>
    </citation>
    <scope>NUCLEOTIDE SEQUENCE [LARGE SCALE GENOMIC DNA]</scope>
    <source>
        <strain evidence="3 4">ALJD</strain>
    </source>
</reference>
<dbReference type="InterPro" id="IPR028082">
    <property type="entry name" value="Peripla_BP_I"/>
</dbReference>
<dbReference type="GO" id="GO:0030234">
    <property type="term" value="F:enzyme regulator activity"/>
    <property type="evidence" value="ECO:0007669"/>
    <property type="project" value="TreeGrafter"/>
</dbReference>
<dbReference type="RefSeq" id="WP_077277991.1">
    <property type="nucleotide sequence ID" value="NZ_MVBK01000027.1"/>
</dbReference>
<accession>A0A1V3NMY3</accession>
<comment type="caution">
    <text evidence="3">The sequence shown here is derived from an EMBL/GenBank/DDBJ whole genome shotgun (WGS) entry which is preliminary data.</text>
</comment>
<dbReference type="SUPFAM" id="SSF53822">
    <property type="entry name" value="Periplasmic binding protein-like I"/>
    <property type="match status" value="1"/>
</dbReference>
<dbReference type="PANTHER" id="PTHR38038">
    <property type="entry name" value="PENICILLIN-BINDING PROTEIN ACTIVATOR LPOA"/>
    <property type="match status" value="1"/>
</dbReference>
<dbReference type="Gene3D" id="1.25.40.650">
    <property type="match status" value="1"/>
</dbReference>
<dbReference type="GO" id="GO:0031241">
    <property type="term" value="C:periplasmic side of cell outer membrane"/>
    <property type="evidence" value="ECO:0007669"/>
    <property type="project" value="TreeGrafter"/>
</dbReference>
<sequence length="643" mass="70622">MTQTLSIARLLTALLTALILAACAPAPRPVEPPDPSRAVVLEQEGRLVEAGRLYLELAERAEDPQRTELRLRGVDLLLDSEPEPQDEERIEAVLTELSPMELPPVEATRVSLATARLAMWRGQPAAALEALPADVVGVPAHLGRQVEETRLSAYLALDDLAGAVQTHVRLEAWQPDAEGVAANRAALWDRMLSLERSTLLRLEGEVPSRAAAGWLALARVARGTGPIPEELDRALEEWSRAYPDHPAAPEMIRLLREQWAALGRYPDTVALLLPMSGRLSTVATAVYEGVMAAYYSLPVDARPVVRLYDTGEQAEAAWTLYQQAVDDGADLVIGPLERRAVTLFSRAEMLPVPVLALNHSSDSVAPERFYQYGLNPEDEARQAAEQAAIEGHLHALVLAPRNDLGERLSRTFAERFEDLGGMVLATEFYSPQASDFAGPITFGVGLTESRGRHRQLQSVVRTTLEFEPRRRQDLDMVFMVGSPREARLLAPQLRFHRAGDLPVLSTSHAYSGTRDARADEDLDGVVLADIPWVLDVTVDGTPDRESLLPVLSSSSRALPRLVAMGHDALRLVPLLEHLHARPGERFTGLTGNLYLDDAGRIHRQLHWARFHRGTLRPLAPMVAAEPEAAPRVVPTVIREPSGL</sequence>
<keyword evidence="3" id="KW-0449">Lipoprotein</keyword>
<evidence type="ECO:0000313" key="3">
    <source>
        <dbReference type="EMBL" id="OOG26469.1"/>
    </source>
</evidence>
<evidence type="ECO:0000256" key="1">
    <source>
        <dbReference type="ARBA" id="ARBA00023136"/>
    </source>
</evidence>
<gene>
    <name evidence="3" type="ORF">B1C78_04740</name>
</gene>
<protein>
    <submittedName>
        <fullName evidence="3">LppC family lipoprotein</fullName>
    </submittedName>
</protein>